<dbReference type="RefSeq" id="WP_173414413.1">
    <property type="nucleotide sequence ID" value="NZ_CP054139.1"/>
</dbReference>
<dbReference type="KEGG" id="mmab:HQ865_08105"/>
<protein>
    <submittedName>
        <fullName evidence="3">Uncharacterized protein</fullName>
    </submittedName>
</protein>
<dbReference type="SMART" id="SM00028">
    <property type="entry name" value="TPR"/>
    <property type="match status" value="1"/>
</dbReference>
<evidence type="ECO:0000256" key="1">
    <source>
        <dbReference type="PROSITE-ProRule" id="PRU00339"/>
    </source>
</evidence>
<keyword evidence="1" id="KW-0802">TPR repeat</keyword>
<reference evidence="3 4" key="1">
    <citation type="submission" date="2020-05" db="EMBL/GenBank/DDBJ databases">
        <title>Mucilaginibacter mali sp. nov.</title>
        <authorList>
            <person name="Kim H.S."/>
            <person name="Lee K.C."/>
            <person name="Suh M.K."/>
            <person name="Kim J.-S."/>
            <person name="Han K.-I."/>
            <person name="Eom M.K."/>
            <person name="Shin Y.K."/>
            <person name="Lee J.-S."/>
        </authorList>
    </citation>
    <scope>NUCLEOTIDE SEQUENCE [LARGE SCALE GENOMIC DNA]</scope>
    <source>
        <strain evidence="3 4">G2-14</strain>
    </source>
</reference>
<dbReference type="Proteomes" id="UP000505355">
    <property type="component" value="Chromosome"/>
</dbReference>
<dbReference type="EMBL" id="CP054139">
    <property type="protein sequence ID" value="QKJ29721.1"/>
    <property type="molecule type" value="Genomic_DNA"/>
</dbReference>
<feature type="chain" id="PRO_5028984818" evidence="2">
    <location>
        <begin position="21"/>
        <end position="199"/>
    </location>
</feature>
<keyword evidence="2" id="KW-0732">Signal</keyword>
<feature type="repeat" description="TPR" evidence="1">
    <location>
        <begin position="66"/>
        <end position="99"/>
    </location>
</feature>
<evidence type="ECO:0000313" key="4">
    <source>
        <dbReference type="Proteomes" id="UP000505355"/>
    </source>
</evidence>
<dbReference type="InterPro" id="IPR019734">
    <property type="entry name" value="TPR_rpt"/>
</dbReference>
<dbReference type="SUPFAM" id="SSF48452">
    <property type="entry name" value="TPR-like"/>
    <property type="match status" value="1"/>
</dbReference>
<sequence>MLKKLCLLATLIFASVSLYAQSPSKTAYEQYLDFNLLRLQGEHAESLDAGIALLDSVDKLPPKSRISFYNSLAKLYEDQDQPERATPYYEKVIAAEPHYYVAHRALGYIYLVPANDLFTKLSATKPGTPAYNKIKADYKTAATKALQNLEIAQACDPSDDTLTIIKTLYKNMGDTASLNTLDERLKLLSKDCLDILSDS</sequence>
<evidence type="ECO:0000313" key="3">
    <source>
        <dbReference type="EMBL" id="QKJ29721.1"/>
    </source>
</evidence>
<evidence type="ECO:0000256" key="2">
    <source>
        <dbReference type="SAM" id="SignalP"/>
    </source>
</evidence>
<dbReference type="PROSITE" id="PS50005">
    <property type="entry name" value="TPR"/>
    <property type="match status" value="1"/>
</dbReference>
<dbReference type="AlphaFoldDB" id="A0A7D4ULE1"/>
<gene>
    <name evidence="3" type="ORF">HQ865_08105</name>
</gene>
<organism evidence="3 4">
    <name type="scientific">Mucilaginibacter mali</name>
    <dbReference type="NCBI Taxonomy" id="2740462"/>
    <lineage>
        <taxon>Bacteria</taxon>
        <taxon>Pseudomonadati</taxon>
        <taxon>Bacteroidota</taxon>
        <taxon>Sphingobacteriia</taxon>
        <taxon>Sphingobacteriales</taxon>
        <taxon>Sphingobacteriaceae</taxon>
        <taxon>Mucilaginibacter</taxon>
    </lineage>
</organism>
<proteinExistence type="predicted"/>
<feature type="signal peptide" evidence="2">
    <location>
        <begin position="1"/>
        <end position="20"/>
    </location>
</feature>
<name>A0A7D4ULE1_9SPHI</name>
<keyword evidence="4" id="KW-1185">Reference proteome</keyword>
<dbReference type="Gene3D" id="1.25.40.10">
    <property type="entry name" value="Tetratricopeptide repeat domain"/>
    <property type="match status" value="1"/>
</dbReference>
<accession>A0A7D4ULE1</accession>
<dbReference type="InterPro" id="IPR011990">
    <property type="entry name" value="TPR-like_helical_dom_sf"/>
</dbReference>